<sequence length="154" mass="15576">MSVHQVSRRTLARGAAWSVPIVAVGVAAPAFAVSPGSTPHLVPGGSCKCPGSGGNNFNFKAVIAVATAGNADWTFTITGFTFDGVASTNPAPITLTGGDGNLILVKNLTNSAAKHFVAFNWSAKNGTTGEVVTGSFPSTQLTFAPNCVSPILCP</sequence>
<accession>A0A930VQD0</accession>
<dbReference type="RefSeq" id="WP_194696183.1">
    <property type="nucleotide sequence ID" value="NZ_JADKPO010000011.1"/>
</dbReference>
<feature type="chain" id="PRO_5038036746" evidence="1">
    <location>
        <begin position="33"/>
        <end position="154"/>
    </location>
</feature>
<feature type="signal peptide" evidence="1">
    <location>
        <begin position="1"/>
        <end position="32"/>
    </location>
</feature>
<keyword evidence="1" id="KW-0732">Signal</keyword>
<protein>
    <submittedName>
        <fullName evidence="2">Uncharacterized protein</fullName>
    </submittedName>
</protein>
<dbReference type="PROSITE" id="PS51318">
    <property type="entry name" value="TAT"/>
    <property type="match status" value="1"/>
</dbReference>
<gene>
    <name evidence="2" type="ORF">ISU10_09625</name>
</gene>
<evidence type="ECO:0000313" key="3">
    <source>
        <dbReference type="Proteomes" id="UP000660668"/>
    </source>
</evidence>
<name>A0A930VQD0_9ACTN</name>
<dbReference type="EMBL" id="JADKPO010000011">
    <property type="protein sequence ID" value="MBF4768025.1"/>
    <property type="molecule type" value="Genomic_DNA"/>
</dbReference>
<evidence type="ECO:0000256" key="1">
    <source>
        <dbReference type="SAM" id="SignalP"/>
    </source>
</evidence>
<dbReference type="Proteomes" id="UP000660668">
    <property type="component" value="Unassembled WGS sequence"/>
</dbReference>
<keyword evidence="3" id="KW-1185">Reference proteome</keyword>
<comment type="caution">
    <text evidence="2">The sequence shown here is derived from an EMBL/GenBank/DDBJ whole genome shotgun (WGS) entry which is preliminary data.</text>
</comment>
<evidence type="ECO:0000313" key="2">
    <source>
        <dbReference type="EMBL" id="MBF4768025.1"/>
    </source>
</evidence>
<dbReference type="AlphaFoldDB" id="A0A930VQD0"/>
<dbReference type="InterPro" id="IPR006311">
    <property type="entry name" value="TAT_signal"/>
</dbReference>
<proteinExistence type="predicted"/>
<organism evidence="2 3">
    <name type="scientific">Nocardioides agariphilus</name>
    <dbReference type="NCBI Taxonomy" id="433664"/>
    <lineage>
        <taxon>Bacteria</taxon>
        <taxon>Bacillati</taxon>
        <taxon>Actinomycetota</taxon>
        <taxon>Actinomycetes</taxon>
        <taxon>Propionibacteriales</taxon>
        <taxon>Nocardioidaceae</taxon>
        <taxon>Nocardioides</taxon>
    </lineage>
</organism>
<reference evidence="2" key="1">
    <citation type="submission" date="2020-11" db="EMBL/GenBank/DDBJ databases">
        <title>Nocardioides cynanchi sp. nov., isolated from soil of rhizosphere of Cynanchum wilfordii.</title>
        <authorList>
            <person name="Lee J.-S."/>
            <person name="Suh M.K."/>
            <person name="Kim J.-S."/>
        </authorList>
    </citation>
    <scope>NUCLEOTIDE SEQUENCE</scope>
    <source>
        <strain evidence="2">KCTC 19276</strain>
    </source>
</reference>